<dbReference type="GO" id="GO:0003677">
    <property type="term" value="F:DNA binding"/>
    <property type="evidence" value="ECO:0007669"/>
    <property type="project" value="InterPro"/>
</dbReference>
<dbReference type="Pfam" id="PF04397">
    <property type="entry name" value="LytTR"/>
    <property type="match status" value="1"/>
</dbReference>
<organism evidence="3 4">
    <name type="scientific">Flagellimonas allohymeniacidonis</name>
    <dbReference type="NCBI Taxonomy" id="2517819"/>
    <lineage>
        <taxon>Bacteria</taxon>
        <taxon>Pseudomonadati</taxon>
        <taxon>Bacteroidota</taxon>
        <taxon>Flavobacteriia</taxon>
        <taxon>Flavobacteriales</taxon>
        <taxon>Flavobacteriaceae</taxon>
        <taxon>Flagellimonas</taxon>
    </lineage>
</organism>
<feature type="transmembrane region" description="Helical" evidence="1">
    <location>
        <begin position="37"/>
        <end position="61"/>
    </location>
</feature>
<protein>
    <submittedName>
        <fullName evidence="3">LytTR family transcriptional regulator</fullName>
    </submittedName>
</protein>
<keyword evidence="1" id="KW-0812">Transmembrane</keyword>
<gene>
    <name evidence="3" type="ORF">EW142_07235</name>
</gene>
<dbReference type="Gene3D" id="2.40.50.1020">
    <property type="entry name" value="LytTr DNA-binding domain"/>
    <property type="match status" value="1"/>
</dbReference>
<dbReference type="PANTHER" id="PTHR37299:SF1">
    <property type="entry name" value="STAGE 0 SPORULATION PROTEIN A HOMOLOG"/>
    <property type="match status" value="1"/>
</dbReference>
<keyword evidence="1" id="KW-0472">Membrane</keyword>
<feature type="domain" description="HTH LytTR-type" evidence="2">
    <location>
        <begin position="165"/>
        <end position="234"/>
    </location>
</feature>
<dbReference type="GO" id="GO:0000156">
    <property type="term" value="F:phosphorelay response regulator activity"/>
    <property type="evidence" value="ECO:0007669"/>
    <property type="project" value="InterPro"/>
</dbReference>
<dbReference type="InterPro" id="IPR007492">
    <property type="entry name" value="LytTR_DNA-bd_dom"/>
</dbReference>
<dbReference type="AlphaFoldDB" id="A0A4Q8QG98"/>
<evidence type="ECO:0000256" key="1">
    <source>
        <dbReference type="SAM" id="Phobius"/>
    </source>
</evidence>
<dbReference type="SMART" id="SM00850">
    <property type="entry name" value="LytTR"/>
    <property type="match status" value="1"/>
</dbReference>
<accession>A0A4Q8QG98</accession>
<reference evidence="3 4" key="1">
    <citation type="submission" date="2019-02" db="EMBL/GenBank/DDBJ databases">
        <title>Draft genome sequence of Muricauda sp. 176CP4-71.</title>
        <authorList>
            <person name="Park J.-S."/>
        </authorList>
    </citation>
    <scope>NUCLEOTIDE SEQUENCE [LARGE SCALE GENOMIC DNA]</scope>
    <source>
        <strain evidence="3 4">176CP4-71</strain>
    </source>
</reference>
<feature type="transmembrane region" description="Helical" evidence="1">
    <location>
        <begin position="116"/>
        <end position="136"/>
    </location>
</feature>
<evidence type="ECO:0000313" key="4">
    <source>
        <dbReference type="Proteomes" id="UP000291981"/>
    </source>
</evidence>
<evidence type="ECO:0000313" key="3">
    <source>
        <dbReference type="EMBL" id="TAI49582.1"/>
    </source>
</evidence>
<proteinExistence type="predicted"/>
<dbReference type="PANTHER" id="PTHR37299">
    <property type="entry name" value="TRANSCRIPTIONAL REGULATOR-RELATED"/>
    <property type="match status" value="1"/>
</dbReference>
<feature type="transmembrane region" description="Helical" evidence="1">
    <location>
        <begin position="14"/>
        <end position="31"/>
    </location>
</feature>
<comment type="caution">
    <text evidence="3">The sequence shown here is derived from an EMBL/GenBank/DDBJ whole genome shotgun (WGS) entry which is preliminary data.</text>
</comment>
<feature type="transmembrane region" description="Helical" evidence="1">
    <location>
        <begin position="73"/>
        <end position="96"/>
    </location>
</feature>
<keyword evidence="1" id="KW-1133">Transmembrane helix</keyword>
<evidence type="ECO:0000259" key="2">
    <source>
        <dbReference type="PROSITE" id="PS50930"/>
    </source>
</evidence>
<dbReference type="Proteomes" id="UP000291981">
    <property type="component" value="Unassembled WGS sequence"/>
</dbReference>
<dbReference type="OrthoDB" id="9781059at2"/>
<dbReference type="RefSeq" id="WP_130611747.1">
    <property type="nucleotide sequence ID" value="NZ_SGIU01000001.1"/>
</dbReference>
<dbReference type="InterPro" id="IPR046947">
    <property type="entry name" value="LytR-like"/>
</dbReference>
<dbReference type="PROSITE" id="PS50930">
    <property type="entry name" value="HTH_LYTTR"/>
    <property type="match status" value="1"/>
</dbReference>
<keyword evidence="4" id="KW-1185">Reference proteome</keyword>
<dbReference type="EMBL" id="SGIU01000001">
    <property type="protein sequence ID" value="TAI49582.1"/>
    <property type="molecule type" value="Genomic_DNA"/>
</dbReference>
<sequence>MLRKLLKHTWARHLFYWISFVLFFTIVWGTADGDYFTSLKIQLCSLPSRLVLVYVTLRVLFVKYFKSKQYVKLFFLYLLLLIFTGVFIQRPMMLYFARPFLSLDWVNPEFFVVTEIVNTILDVNLAAILPISNFFYKAYKTTYEKSMALEKQSLNQGTGDIEGFLLVKVEKTLQKLPLSEIVYIESQKNYVKICTTKKKIYTYKSISSVEEELPKDYFIRIHRSFIIGRHFIESFSPSKVVVNGFVISVGRKYKERLKNELGYF</sequence>
<name>A0A4Q8QG98_9FLAO</name>